<dbReference type="PANTHER" id="PTHR40469:SF2">
    <property type="entry name" value="GALACTOSE-BINDING DOMAIN-LIKE SUPERFAMILY PROTEIN"/>
    <property type="match status" value="1"/>
</dbReference>
<gene>
    <name evidence="3" type="ORF">CLW00_106213</name>
</gene>
<dbReference type="SUPFAM" id="SSF52317">
    <property type="entry name" value="Class I glutamine amidotransferase-like"/>
    <property type="match status" value="1"/>
</dbReference>
<feature type="domain" description="ThuA-like" evidence="2">
    <location>
        <begin position="114"/>
        <end position="313"/>
    </location>
</feature>
<dbReference type="InterPro" id="IPR029062">
    <property type="entry name" value="Class_I_gatase-like"/>
</dbReference>
<dbReference type="AlphaFoldDB" id="A0A2T0WLM2"/>
<keyword evidence="1" id="KW-0472">Membrane</keyword>
<keyword evidence="1" id="KW-0812">Transmembrane</keyword>
<dbReference type="InterPro" id="IPR029010">
    <property type="entry name" value="ThuA-like"/>
</dbReference>
<accession>A0A2T0WLM2</accession>
<sequence>MKDIPTHQPKYLQKLIFLLVKPLLSLSLFALIGFNCIAQEGVTWLRFVGLSGPGKDKHIVLISGDDEYRSEEGMPMLAKLLSQHYGFTCTVLFPIDPETGHIIPSYQNNIPGLENLETADLMILLTRFRELPDEQTRFFHNYLMAGKPIIGLRTATHAFHYEKNKNSPYAKYHWMGKEAGWEGGFGQKILGETWVAHHGDHGTEGARALIDGLSQQEKHPILRGIKDIWVASDVYTVKNLPKEAEVLIYGVPTSGMTPESPINWEKSIMPMAWTKDYQIDGGKKGRVFTTTMGASVDLINADLRKLIVNAVFWGLDMPEKITEDMNVSIVGKYEPSMFGFGTFREGMKVEDFK</sequence>
<dbReference type="Proteomes" id="UP000238157">
    <property type="component" value="Unassembled WGS sequence"/>
</dbReference>
<reference evidence="3 4" key="1">
    <citation type="submission" date="2018-03" db="EMBL/GenBank/DDBJ databases">
        <title>Genomic Encyclopedia of Archaeal and Bacterial Type Strains, Phase II (KMG-II): from individual species to whole genera.</title>
        <authorList>
            <person name="Goeker M."/>
        </authorList>
    </citation>
    <scope>NUCLEOTIDE SEQUENCE [LARGE SCALE GENOMIC DNA]</scope>
    <source>
        <strain evidence="3 4">DSM 27929</strain>
    </source>
</reference>
<proteinExistence type="predicted"/>
<name>A0A2T0WLM2_9BACT</name>
<dbReference type="RefSeq" id="WP_106133871.1">
    <property type="nucleotide sequence ID" value="NZ_PVTR01000006.1"/>
</dbReference>
<dbReference type="OrthoDB" id="189183at2"/>
<dbReference type="Gene3D" id="3.40.50.880">
    <property type="match status" value="1"/>
</dbReference>
<dbReference type="EMBL" id="PVTR01000006">
    <property type="protein sequence ID" value="PRY87587.1"/>
    <property type="molecule type" value="Genomic_DNA"/>
</dbReference>
<organism evidence="3 4">
    <name type="scientific">Mongoliibacter ruber</name>
    <dbReference type="NCBI Taxonomy" id="1750599"/>
    <lineage>
        <taxon>Bacteria</taxon>
        <taxon>Pseudomonadati</taxon>
        <taxon>Bacteroidota</taxon>
        <taxon>Cytophagia</taxon>
        <taxon>Cytophagales</taxon>
        <taxon>Cyclobacteriaceae</taxon>
        <taxon>Mongoliibacter</taxon>
    </lineage>
</organism>
<dbReference type="Pfam" id="PF06283">
    <property type="entry name" value="ThuA"/>
    <property type="match status" value="1"/>
</dbReference>
<keyword evidence="4" id="KW-1185">Reference proteome</keyword>
<keyword evidence="1" id="KW-1133">Transmembrane helix</keyword>
<protein>
    <submittedName>
        <fullName evidence="3">Trehalose utilization protein</fullName>
    </submittedName>
</protein>
<evidence type="ECO:0000259" key="2">
    <source>
        <dbReference type="Pfam" id="PF06283"/>
    </source>
</evidence>
<comment type="caution">
    <text evidence="3">The sequence shown here is derived from an EMBL/GenBank/DDBJ whole genome shotgun (WGS) entry which is preliminary data.</text>
</comment>
<evidence type="ECO:0000313" key="3">
    <source>
        <dbReference type="EMBL" id="PRY87587.1"/>
    </source>
</evidence>
<dbReference type="PANTHER" id="PTHR40469">
    <property type="entry name" value="SECRETED GLYCOSYL HYDROLASE"/>
    <property type="match status" value="1"/>
</dbReference>
<evidence type="ECO:0000256" key="1">
    <source>
        <dbReference type="SAM" id="Phobius"/>
    </source>
</evidence>
<evidence type="ECO:0000313" key="4">
    <source>
        <dbReference type="Proteomes" id="UP000238157"/>
    </source>
</evidence>
<feature type="transmembrane region" description="Helical" evidence="1">
    <location>
        <begin position="12"/>
        <end position="34"/>
    </location>
</feature>